<keyword evidence="2" id="KW-1185">Reference proteome</keyword>
<dbReference type="AlphaFoldDB" id="A0A7X0MR60"/>
<evidence type="ECO:0008006" key="3">
    <source>
        <dbReference type="Google" id="ProtNLM"/>
    </source>
</evidence>
<gene>
    <name evidence="1" type="ORF">F4695_001896</name>
</gene>
<proteinExistence type="predicted"/>
<evidence type="ECO:0000313" key="2">
    <source>
        <dbReference type="Proteomes" id="UP000585437"/>
    </source>
</evidence>
<protein>
    <recommendedName>
        <fullName evidence="3">DUF2188 domain-containing protein</fullName>
    </recommendedName>
</protein>
<dbReference type="RefSeq" id="WP_139283771.1">
    <property type="nucleotide sequence ID" value="NZ_JACHBU010000003.1"/>
</dbReference>
<dbReference type="EMBL" id="JACHBU010000003">
    <property type="protein sequence ID" value="MBB6508547.1"/>
    <property type="molecule type" value="Genomic_DNA"/>
</dbReference>
<name>A0A7X0MR60_9HYPH</name>
<sequence length="79" mass="8774">MQNYCDIVPDATGWVYVIDGVHSTSYFHTVELAVEAAKVQLLRRGRFHAGVFRRLGVDGKMAPIEMLPKSGIPKAAYHS</sequence>
<organism evidence="1 2">
    <name type="scientific">Rhizobium soli</name>
    <dbReference type="NCBI Taxonomy" id="424798"/>
    <lineage>
        <taxon>Bacteria</taxon>
        <taxon>Pseudomonadati</taxon>
        <taxon>Pseudomonadota</taxon>
        <taxon>Alphaproteobacteria</taxon>
        <taxon>Hyphomicrobiales</taxon>
        <taxon>Rhizobiaceae</taxon>
        <taxon>Rhizobium/Agrobacterium group</taxon>
        <taxon>Rhizobium</taxon>
    </lineage>
</organism>
<reference evidence="1 2" key="1">
    <citation type="submission" date="2020-08" db="EMBL/GenBank/DDBJ databases">
        <title>The Agave Microbiome: Exploring the role of microbial communities in plant adaptations to desert environments.</title>
        <authorList>
            <person name="Partida-Martinez L.P."/>
        </authorList>
    </citation>
    <scope>NUCLEOTIDE SEQUENCE [LARGE SCALE GENOMIC DNA]</scope>
    <source>
        <strain evidence="1 2">AS3.12</strain>
    </source>
</reference>
<accession>A0A7X0MR60</accession>
<evidence type="ECO:0000313" key="1">
    <source>
        <dbReference type="EMBL" id="MBB6508547.1"/>
    </source>
</evidence>
<dbReference type="Proteomes" id="UP000585437">
    <property type="component" value="Unassembled WGS sequence"/>
</dbReference>
<comment type="caution">
    <text evidence="1">The sequence shown here is derived from an EMBL/GenBank/DDBJ whole genome shotgun (WGS) entry which is preliminary data.</text>
</comment>